<gene>
    <name evidence="1" type="ORF">F4821DRAFT_265226</name>
</gene>
<protein>
    <submittedName>
        <fullName evidence="1">Uncharacterized protein</fullName>
    </submittedName>
</protein>
<reference evidence="1 2" key="1">
    <citation type="journal article" date="2022" name="New Phytol.">
        <title>Ecological generalism drives hyperdiversity of secondary metabolite gene clusters in xylarialean endophytes.</title>
        <authorList>
            <person name="Franco M.E.E."/>
            <person name="Wisecaver J.H."/>
            <person name="Arnold A.E."/>
            <person name="Ju Y.M."/>
            <person name="Slot J.C."/>
            <person name="Ahrendt S."/>
            <person name="Moore L.P."/>
            <person name="Eastman K.E."/>
            <person name="Scott K."/>
            <person name="Konkel Z."/>
            <person name="Mondo S.J."/>
            <person name="Kuo A."/>
            <person name="Hayes R.D."/>
            <person name="Haridas S."/>
            <person name="Andreopoulos B."/>
            <person name="Riley R."/>
            <person name="LaButti K."/>
            <person name="Pangilinan J."/>
            <person name="Lipzen A."/>
            <person name="Amirebrahimi M."/>
            <person name="Yan J."/>
            <person name="Adam C."/>
            <person name="Keymanesh K."/>
            <person name="Ng V."/>
            <person name="Louie K."/>
            <person name="Northen T."/>
            <person name="Drula E."/>
            <person name="Henrissat B."/>
            <person name="Hsieh H.M."/>
            <person name="Youens-Clark K."/>
            <person name="Lutzoni F."/>
            <person name="Miadlikowska J."/>
            <person name="Eastwood D.C."/>
            <person name="Hamelin R.C."/>
            <person name="Grigoriev I.V."/>
            <person name="U'Ren J.M."/>
        </authorList>
    </citation>
    <scope>NUCLEOTIDE SEQUENCE [LARGE SCALE GENOMIC DNA]</scope>
    <source>
        <strain evidence="1 2">ER1909</strain>
    </source>
</reference>
<keyword evidence="2" id="KW-1185">Reference proteome</keyword>
<evidence type="ECO:0000313" key="1">
    <source>
        <dbReference type="EMBL" id="KAI6081154.1"/>
    </source>
</evidence>
<sequence length="420" mass="48042">MGKQIPLIKLLKQPGFRFTGRQFCKSQEKSTSADYETTRKIYVALCDGNPKRDDPKVIQMSIRVAVSSLFRLCLEKGQLFSTADPNTVLQMVVNEWKPEEELEPSDIHLILESYITARERYSGHEKTLMSDLVDEFATIWRKFNSQQRQEVVDKTSSAAATTPSVAPTGSWPPADFAPEERRLFSDTRILHHLEGVDNSNVEPLATVTRKSGSLDIQTYLSILALSHFPKSHRFGLYVRPIAYVNYTAKRRARDSVFGTIGGFIDYAQDMLCSCDRTMVIGLVIFPNRRCPRVVVIHRMDMLDSKYLESDLRFICFDPMDEKSNRFGSALTEKVNEAFGHDIKEAWWGDWKAIGVDCNQDLIDWACSWIASIVRDEFEVPRFSMENKGYTNIISLFNSSRYLPQPSPLLGNEDEEDEKEE</sequence>
<comment type="caution">
    <text evidence="1">The sequence shown here is derived from an EMBL/GenBank/DDBJ whole genome shotgun (WGS) entry which is preliminary data.</text>
</comment>
<accession>A0ACC0CL67</accession>
<organism evidence="1 2">
    <name type="scientific">Hypoxylon rubiginosum</name>
    <dbReference type="NCBI Taxonomy" id="110542"/>
    <lineage>
        <taxon>Eukaryota</taxon>
        <taxon>Fungi</taxon>
        <taxon>Dikarya</taxon>
        <taxon>Ascomycota</taxon>
        <taxon>Pezizomycotina</taxon>
        <taxon>Sordariomycetes</taxon>
        <taxon>Xylariomycetidae</taxon>
        <taxon>Xylariales</taxon>
        <taxon>Hypoxylaceae</taxon>
        <taxon>Hypoxylon</taxon>
    </lineage>
</organism>
<dbReference type="Proteomes" id="UP001497680">
    <property type="component" value="Unassembled WGS sequence"/>
</dbReference>
<proteinExistence type="predicted"/>
<name>A0ACC0CL67_9PEZI</name>
<evidence type="ECO:0000313" key="2">
    <source>
        <dbReference type="Proteomes" id="UP001497680"/>
    </source>
</evidence>
<dbReference type="EMBL" id="MU394406">
    <property type="protein sequence ID" value="KAI6081154.1"/>
    <property type="molecule type" value="Genomic_DNA"/>
</dbReference>